<evidence type="ECO:0000256" key="3">
    <source>
        <dbReference type="ARBA" id="ARBA00022679"/>
    </source>
</evidence>
<dbReference type="Pfam" id="PF00534">
    <property type="entry name" value="Glycos_transf_1"/>
    <property type="match status" value="1"/>
</dbReference>
<keyword evidence="3 6" id="KW-0808">Transferase</keyword>
<proteinExistence type="predicted"/>
<dbReference type="OrthoDB" id="9801573at2"/>
<dbReference type="Proteomes" id="UP000295344">
    <property type="component" value="Unassembled WGS sequence"/>
</dbReference>
<dbReference type="SUPFAM" id="SSF53756">
    <property type="entry name" value="UDP-Glycosyltransferase/glycogen phosphorylase"/>
    <property type="match status" value="1"/>
</dbReference>
<name>A0A4R7FFM4_9MICO</name>
<evidence type="ECO:0000313" key="6">
    <source>
        <dbReference type="EMBL" id="TDS74953.1"/>
    </source>
</evidence>
<dbReference type="InterPro" id="IPR050194">
    <property type="entry name" value="Glycosyltransferase_grp1"/>
</dbReference>
<comment type="caution">
    <text evidence="6">The sequence shown here is derived from an EMBL/GenBank/DDBJ whole genome shotgun (WGS) entry which is preliminary data.</text>
</comment>
<evidence type="ECO:0000259" key="4">
    <source>
        <dbReference type="Pfam" id="PF00534"/>
    </source>
</evidence>
<dbReference type="AlphaFoldDB" id="A0A4R7FFM4"/>
<dbReference type="InterPro" id="IPR028098">
    <property type="entry name" value="Glyco_trans_4-like_N"/>
</dbReference>
<dbReference type="PANTHER" id="PTHR45947">
    <property type="entry name" value="SULFOQUINOVOSYL TRANSFERASE SQD2"/>
    <property type="match status" value="1"/>
</dbReference>
<dbReference type="GO" id="GO:0016757">
    <property type="term" value="F:glycosyltransferase activity"/>
    <property type="evidence" value="ECO:0007669"/>
    <property type="project" value="UniProtKB-KW"/>
</dbReference>
<organism evidence="6 7">
    <name type="scientific">Amnibacterium kyonggiense</name>
    <dbReference type="NCBI Taxonomy" id="595671"/>
    <lineage>
        <taxon>Bacteria</taxon>
        <taxon>Bacillati</taxon>
        <taxon>Actinomycetota</taxon>
        <taxon>Actinomycetes</taxon>
        <taxon>Micrococcales</taxon>
        <taxon>Microbacteriaceae</taxon>
        <taxon>Amnibacterium</taxon>
    </lineage>
</organism>
<protein>
    <recommendedName>
        <fullName evidence="1">D-inositol 3-phosphate glycosyltransferase</fullName>
    </recommendedName>
</protein>
<keyword evidence="7" id="KW-1185">Reference proteome</keyword>
<sequence length="380" mass="41942">MAHEPRRGYIIVGLIAHEWVEPRGGSERVAAAIADAFPGSDVVVPWNNAPRRLEGHDVRESWLARSPFRDRKALAALVLPAVWRRVVPKQRDYDWVIASSHLFSHHIRLRGRSSGRPKFVYVHSPARYIWNPELDDRGASAIARLVSVALKPIDRLRAKEATSIAANSEYVRTRVQRAWGRDAIVIHPPVDVDRIAEEQDWAVRLGADERSVLDGLPGRFVLGASRFVSYKRLDVVIRAGEAAGLPVVLAGSGPDRTMLEAMATHAAVPVMLVDDPSDAMLYALYQRADVFVFPPVEDFGMMPVEAMAAGTPVVANAIGGARESVRPGLSGVLLDDFEPQSLARAVEEALTLDRERIREHAMSFSVEAFQARVHAWVDAA</sequence>
<evidence type="ECO:0000256" key="2">
    <source>
        <dbReference type="ARBA" id="ARBA00022676"/>
    </source>
</evidence>
<gene>
    <name evidence="6" type="ORF">CLV52_3477</name>
</gene>
<feature type="domain" description="Glycosyltransferase subfamily 4-like N-terminal" evidence="5">
    <location>
        <begin position="24"/>
        <end position="194"/>
    </location>
</feature>
<reference evidence="6 7" key="1">
    <citation type="submission" date="2019-03" db="EMBL/GenBank/DDBJ databases">
        <title>Genomic Encyclopedia of Archaeal and Bacterial Type Strains, Phase II (KMG-II): from individual species to whole genera.</title>
        <authorList>
            <person name="Goeker M."/>
        </authorList>
    </citation>
    <scope>NUCLEOTIDE SEQUENCE [LARGE SCALE GENOMIC DNA]</scope>
    <source>
        <strain evidence="6 7">DSM 24782</strain>
    </source>
</reference>
<keyword evidence="2" id="KW-0328">Glycosyltransferase</keyword>
<dbReference type="EMBL" id="SOAM01000004">
    <property type="protein sequence ID" value="TDS74953.1"/>
    <property type="molecule type" value="Genomic_DNA"/>
</dbReference>
<accession>A0A4R7FFM4</accession>
<feature type="domain" description="Glycosyl transferase family 1" evidence="4">
    <location>
        <begin position="219"/>
        <end position="359"/>
    </location>
</feature>
<evidence type="ECO:0000256" key="1">
    <source>
        <dbReference type="ARBA" id="ARBA00021292"/>
    </source>
</evidence>
<evidence type="ECO:0000259" key="5">
    <source>
        <dbReference type="Pfam" id="PF13439"/>
    </source>
</evidence>
<dbReference type="PANTHER" id="PTHR45947:SF3">
    <property type="entry name" value="SULFOQUINOVOSYL TRANSFERASE SQD2"/>
    <property type="match status" value="1"/>
</dbReference>
<dbReference type="Gene3D" id="3.40.50.2000">
    <property type="entry name" value="Glycogen Phosphorylase B"/>
    <property type="match status" value="2"/>
</dbReference>
<evidence type="ECO:0000313" key="7">
    <source>
        <dbReference type="Proteomes" id="UP000295344"/>
    </source>
</evidence>
<dbReference type="GO" id="GO:1901137">
    <property type="term" value="P:carbohydrate derivative biosynthetic process"/>
    <property type="evidence" value="ECO:0007669"/>
    <property type="project" value="UniProtKB-ARBA"/>
</dbReference>
<dbReference type="InterPro" id="IPR001296">
    <property type="entry name" value="Glyco_trans_1"/>
</dbReference>
<dbReference type="Pfam" id="PF13439">
    <property type="entry name" value="Glyco_transf_4"/>
    <property type="match status" value="1"/>
</dbReference>